<comment type="similarity">
    <text evidence="1">Belongs to the AfsR/DnrI/RedD regulatory family.</text>
</comment>
<dbReference type="SMART" id="SM00862">
    <property type="entry name" value="Trans_reg_C"/>
    <property type="match status" value="1"/>
</dbReference>
<dbReference type="AlphaFoldDB" id="A0A8J3BSL7"/>
<dbReference type="InterPro" id="IPR005158">
    <property type="entry name" value="BTAD"/>
</dbReference>
<evidence type="ECO:0000256" key="6">
    <source>
        <dbReference type="PROSITE-ProRule" id="PRU01091"/>
    </source>
</evidence>
<dbReference type="PANTHER" id="PTHR35807">
    <property type="entry name" value="TRANSCRIPTIONAL REGULATOR REDD-RELATED"/>
    <property type="match status" value="1"/>
</dbReference>
<dbReference type="Pfam" id="PF00486">
    <property type="entry name" value="Trans_reg_C"/>
    <property type="match status" value="1"/>
</dbReference>
<evidence type="ECO:0000256" key="2">
    <source>
        <dbReference type="ARBA" id="ARBA00022737"/>
    </source>
</evidence>
<dbReference type="Pfam" id="PF03704">
    <property type="entry name" value="BTAD"/>
    <property type="match status" value="1"/>
</dbReference>
<evidence type="ECO:0000256" key="3">
    <source>
        <dbReference type="ARBA" id="ARBA00023015"/>
    </source>
</evidence>
<dbReference type="InterPro" id="IPR002182">
    <property type="entry name" value="NB-ARC"/>
</dbReference>
<dbReference type="GO" id="GO:0003677">
    <property type="term" value="F:DNA binding"/>
    <property type="evidence" value="ECO:0007669"/>
    <property type="project" value="UniProtKB-UniRule"/>
</dbReference>
<dbReference type="Gene3D" id="1.10.8.430">
    <property type="entry name" value="Helical domain of apoptotic protease-activating factors"/>
    <property type="match status" value="1"/>
</dbReference>
<dbReference type="GO" id="GO:0006355">
    <property type="term" value="P:regulation of DNA-templated transcription"/>
    <property type="evidence" value="ECO:0007669"/>
    <property type="project" value="InterPro"/>
</dbReference>
<keyword evidence="3" id="KW-0805">Transcription regulation</keyword>
<keyword evidence="2" id="KW-0677">Repeat</keyword>
<keyword evidence="4 6" id="KW-0238">DNA-binding</keyword>
<evidence type="ECO:0000313" key="9">
    <source>
        <dbReference type="Proteomes" id="UP000656042"/>
    </source>
</evidence>
<dbReference type="Proteomes" id="UP000656042">
    <property type="component" value="Unassembled WGS sequence"/>
</dbReference>
<feature type="domain" description="OmpR/PhoB-type" evidence="7">
    <location>
        <begin position="1"/>
        <end position="94"/>
    </location>
</feature>
<dbReference type="SMART" id="SM01043">
    <property type="entry name" value="BTAD"/>
    <property type="match status" value="1"/>
</dbReference>
<dbReference type="RefSeq" id="WP_189077328.1">
    <property type="nucleotide sequence ID" value="NZ_BMMX01000001.1"/>
</dbReference>
<dbReference type="GO" id="GO:0043531">
    <property type="term" value="F:ADP binding"/>
    <property type="evidence" value="ECO:0007669"/>
    <property type="project" value="InterPro"/>
</dbReference>
<dbReference type="InterPro" id="IPR036388">
    <property type="entry name" value="WH-like_DNA-bd_sf"/>
</dbReference>
<dbReference type="SMART" id="SM00028">
    <property type="entry name" value="TPR"/>
    <property type="match status" value="4"/>
</dbReference>
<dbReference type="InterPro" id="IPR051677">
    <property type="entry name" value="AfsR-DnrI-RedD_regulator"/>
</dbReference>
<dbReference type="EMBL" id="BMMX01000001">
    <property type="protein sequence ID" value="GGK73885.1"/>
    <property type="molecule type" value="Genomic_DNA"/>
</dbReference>
<organism evidence="8 9">
    <name type="scientific">Mangrovihabitans endophyticus</name>
    <dbReference type="NCBI Taxonomy" id="1751298"/>
    <lineage>
        <taxon>Bacteria</taxon>
        <taxon>Bacillati</taxon>
        <taxon>Actinomycetota</taxon>
        <taxon>Actinomycetes</taxon>
        <taxon>Micromonosporales</taxon>
        <taxon>Micromonosporaceae</taxon>
        <taxon>Mangrovihabitans</taxon>
    </lineage>
</organism>
<dbReference type="InterPro" id="IPR027417">
    <property type="entry name" value="P-loop_NTPase"/>
</dbReference>
<name>A0A8J3BSL7_9ACTN</name>
<dbReference type="SUPFAM" id="SSF46894">
    <property type="entry name" value="C-terminal effector domain of the bipartite response regulators"/>
    <property type="match status" value="1"/>
</dbReference>
<evidence type="ECO:0000259" key="7">
    <source>
        <dbReference type="PROSITE" id="PS51755"/>
    </source>
</evidence>
<keyword evidence="5" id="KW-0804">Transcription</keyword>
<reference evidence="8" key="2">
    <citation type="submission" date="2020-09" db="EMBL/GenBank/DDBJ databases">
        <authorList>
            <person name="Sun Q."/>
            <person name="Zhou Y."/>
        </authorList>
    </citation>
    <scope>NUCLEOTIDE SEQUENCE</scope>
    <source>
        <strain evidence="8">CGMCC 4.7299</strain>
    </source>
</reference>
<reference evidence="8" key="1">
    <citation type="journal article" date="2014" name="Int. J. Syst. Evol. Microbiol.">
        <title>Complete genome sequence of Corynebacterium casei LMG S-19264T (=DSM 44701T), isolated from a smear-ripened cheese.</title>
        <authorList>
            <consortium name="US DOE Joint Genome Institute (JGI-PGF)"/>
            <person name="Walter F."/>
            <person name="Albersmeier A."/>
            <person name="Kalinowski J."/>
            <person name="Ruckert C."/>
        </authorList>
    </citation>
    <scope>NUCLEOTIDE SEQUENCE</scope>
    <source>
        <strain evidence="8">CGMCC 4.7299</strain>
    </source>
</reference>
<feature type="DNA-binding region" description="OmpR/PhoB-type" evidence="6">
    <location>
        <begin position="1"/>
        <end position="94"/>
    </location>
</feature>
<proteinExistence type="inferred from homology"/>
<dbReference type="InterPro" id="IPR001867">
    <property type="entry name" value="OmpR/PhoB-type_DNA-bd"/>
</dbReference>
<gene>
    <name evidence="8" type="ORF">GCM10012284_04790</name>
</gene>
<dbReference type="PANTHER" id="PTHR35807:SF1">
    <property type="entry name" value="TRANSCRIPTIONAL REGULATOR REDD"/>
    <property type="match status" value="1"/>
</dbReference>
<dbReference type="Pfam" id="PF13424">
    <property type="entry name" value="TPR_12"/>
    <property type="match status" value="2"/>
</dbReference>
<dbReference type="InterPro" id="IPR016032">
    <property type="entry name" value="Sig_transdc_resp-reg_C-effctor"/>
</dbReference>
<dbReference type="InterPro" id="IPR042197">
    <property type="entry name" value="Apaf_helical"/>
</dbReference>
<dbReference type="PROSITE" id="PS51755">
    <property type="entry name" value="OMPR_PHOB"/>
    <property type="match status" value="1"/>
</dbReference>
<dbReference type="InterPro" id="IPR019734">
    <property type="entry name" value="TPR_rpt"/>
</dbReference>
<sequence length="1025" mass="110667">MPTIGVLGVLEVRDQAGRPVGIRRRKQRALLALLATNLDRPLTADQIIERLWQVRPASARANVHSYISGLRHLFAATGAPVRLAMTSQGYRLELPAERCDATLFRELAQAARQAAARGRPAEAADLLARALGLWRGEVLEDLEPYDWIEPYAAQLDDARITAIEDRVDARLALGEHADLAVELADLVAAHPLRERLSGQHMVALHRAGRDDEAVAAYDRLRATLAAELDVPPSPATQKLYRQIRAAAGQIPPRHRQPGRTAGVVPALLPPNVADFTGRTTVVRALREMLSPTGATAVASGLRIAGITGMAGVGKSALAVQIGHMAAADYPDGQLHVNLRGAGDSPADPGDVLGRFLRSLGVDSRAVPDTLAERTEMYRTVLAKRRVLVLLDNAADAPQVRPLLPGAASCAVVVTSRIRLTAIEGARWIELESLARDEAVQLLARVVADGRVRRQPAAAAAIVRLCGGLPLAIRIAGARLAARPGWRLSHLATLLDDERHGLDQLSTGDLAVSASLALSYEGLEPSARRLLRRLALPELPDFPAWLADAVHGGTAAEAATDLDTLVDAHLLAVAGTGADGQLRYRFHDLVRAYARARAGVEDDEETRSAVLREGLGALLAIAERMAGDVPGPCYARISGAARRPVIDWTRHQVAQIPPLDWFDAERQTMLCAVHQACDAGLDELAFDIAGCLEKYFDMRGMYADWEQLNRRVLEVCRRVGNLRGEAVMLRGLIDVTTWSTSDHSGEAMTRSLAEATRLLDMFTALGDLQGMSDAAVMRAWALTAGGRQQAAADAATEALRLAEESGHLGGRARAYVALAVVLGEDQRVGEGMDCLHRALSAARELGNPRYESTVLQFLGIAHREIGNLDDSERLLTESMSLSHRYRDNYTGVLSMLALARVYMRRRDTRARDIAEQALAIAREYRMSHHVADALGVLGELDLAAGDIADAVAHLTESVTMWRTRGWLSYQAAALATLGSALAGSDPTAARKVLTESREIFARLGKHNRVKEVERLQEAAGLPSSAT</sequence>
<comment type="caution">
    <text evidence="8">The sequence shown here is derived from an EMBL/GenBank/DDBJ whole genome shotgun (WGS) entry which is preliminary data.</text>
</comment>
<dbReference type="Pfam" id="PF00931">
    <property type="entry name" value="NB-ARC"/>
    <property type="match status" value="1"/>
</dbReference>
<evidence type="ECO:0000256" key="4">
    <source>
        <dbReference type="ARBA" id="ARBA00023125"/>
    </source>
</evidence>
<dbReference type="PRINTS" id="PR00364">
    <property type="entry name" value="DISEASERSIST"/>
</dbReference>
<evidence type="ECO:0000256" key="5">
    <source>
        <dbReference type="ARBA" id="ARBA00023163"/>
    </source>
</evidence>
<evidence type="ECO:0000313" key="8">
    <source>
        <dbReference type="EMBL" id="GGK73885.1"/>
    </source>
</evidence>
<evidence type="ECO:0000256" key="1">
    <source>
        <dbReference type="ARBA" id="ARBA00005820"/>
    </source>
</evidence>
<dbReference type="InterPro" id="IPR011990">
    <property type="entry name" value="TPR-like_helical_dom_sf"/>
</dbReference>
<dbReference type="SUPFAM" id="SSF48452">
    <property type="entry name" value="TPR-like"/>
    <property type="match status" value="3"/>
</dbReference>
<dbReference type="SUPFAM" id="SSF52540">
    <property type="entry name" value="P-loop containing nucleoside triphosphate hydrolases"/>
    <property type="match status" value="1"/>
</dbReference>
<dbReference type="Gene3D" id="1.10.10.10">
    <property type="entry name" value="Winged helix-like DNA-binding domain superfamily/Winged helix DNA-binding domain"/>
    <property type="match status" value="1"/>
</dbReference>
<accession>A0A8J3BSL7</accession>
<dbReference type="GO" id="GO:0000160">
    <property type="term" value="P:phosphorelay signal transduction system"/>
    <property type="evidence" value="ECO:0007669"/>
    <property type="project" value="InterPro"/>
</dbReference>
<protein>
    <submittedName>
        <fullName evidence="8">SARP family transcriptional regulator</fullName>
    </submittedName>
</protein>
<keyword evidence="9" id="KW-1185">Reference proteome</keyword>
<dbReference type="Gene3D" id="3.40.50.300">
    <property type="entry name" value="P-loop containing nucleotide triphosphate hydrolases"/>
    <property type="match status" value="1"/>
</dbReference>
<dbReference type="CDD" id="cd15831">
    <property type="entry name" value="BTAD"/>
    <property type="match status" value="1"/>
</dbReference>
<dbReference type="Gene3D" id="1.25.40.10">
    <property type="entry name" value="Tetratricopeptide repeat domain"/>
    <property type="match status" value="3"/>
</dbReference>